<keyword evidence="1" id="KW-0472">Membrane</keyword>
<sequence length="68" mass="8215">MKNVRFFCFVCSSSNHVHHFFLRFSPACCMTVGGYGIWVDFTFFIFFLFFIFIWIRVKGMTHHSQKDF</sequence>
<protein>
    <submittedName>
        <fullName evidence="2">Uncharacterized protein</fullName>
    </submittedName>
</protein>
<name>A0A0E9RZ52_ANGAN</name>
<dbReference type="EMBL" id="GBXM01075034">
    <property type="protein sequence ID" value="JAH33543.1"/>
    <property type="molecule type" value="Transcribed_RNA"/>
</dbReference>
<reference evidence="2" key="2">
    <citation type="journal article" date="2015" name="Fish Shellfish Immunol.">
        <title>Early steps in the European eel (Anguilla anguilla)-Vibrio vulnificus interaction in the gills: Role of the RtxA13 toxin.</title>
        <authorList>
            <person name="Callol A."/>
            <person name="Pajuelo D."/>
            <person name="Ebbesson L."/>
            <person name="Teles M."/>
            <person name="MacKenzie S."/>
            <person name="Amaro C."/>
        </authorList>
    </citation>
    <scope>NUCLEOTIDE SEQUENCE</scope>
</reference>
<organism evidence="2">
    <name type="scientific">Anguilla anguilla</name>
    <name type="common">European freshwater eel</name>
    <name type="synonym">Muraena anguilla</name>
    <dbReference type="NCBI Taxonomy" id="7936"/>
    <lineage>
        <taxon>Eukaryota</taxon>
        <taxon>Metazoa</taxon>
        <taxon>Chordata</taxon>
        <taxon>Craniata</taxon>
        <taxon>Vertebrata</taxon>
        <taxon>Euteleostomi</taxon>
        <taxon>Actinopterygii</taxon>
        <taxon>Neopterygii</taxon>
        <taxon>Teleostei</taxon>
        <taxon>Anguilliformes</taxon>
        <taxon>Anguillidae</taxon>
        <taxon>Anguilla</taxon>
    </lineage>
</organism>
<dbReference type="AlphaFoldDB" id="A0A0E9RZ52"/>
<reference evidence="2" key="1">
    <citation type="submission" date="2014-11" db="EMBL/GenBank/DDBJ databases">
        <authorList>
            <person name="Amaro Gonzalez C."/>
        </authorList>
    </citation>
    <scope>NUCLEOTIDE SEQUENCE</scope>
</reference>
<evidence type="ECO:0000313" key="2">
    <source>
        <dbReference type="EMBL" id="JAH33543.1"/>
    </source>
</evidence>
<feature type="transmembrane region" description="Helical" evidence="1">
    <location>
        <begin position="35"/>
        <end position="55"/>
    </location>
</feature>
<accession>A0A0E9RZ52</accession>
<evidence type="ECO:0000256" key="1">
    <source>
        <dbReference type="SAM" id="Phobius"/>
    </source>
</evidence>
<keyword evidence="1" id="KW-0812">Transmembrane</keyword>
<proteinExistence type="predicted"/>
<keyword evidence="1" id="KW-1133">Transmembrane helix</keyword>